<proteinExistence type="predicted"/>
<dbReference type="Proteomes" id="UP001499988">
    <property type="component" value="Unassembled WGS sequence"/>
</dbReference>
<name>A0ABP9EFB8_9GAMM</name>
<dbReference type="EMBL" id="BAABJZ010000008">
    <property type="protein sequence ID" value="GAA4876710.1"/>
    <property type="molecule type" value="Genomic_DNA"/>
</dbReference>
<dbReference type="InterPro" id="IPR014352">
    <property type="entry name" value="FERM/acyl-CoA-bd_prot_sf"/>
</dbReference>
<protein>
    <submittedName>
        <fullName evidence="3">Acyl-CoA-binding protein</fullName>
    </submittedName>
</protein>
<feature type="domain" description="ACB" evidence="2">
    <location>
        <begin position="1"/>
        <end position="89"/>
    </location>
</feature>
<gene>
    <name evidence="3" type="ORF">GCM10023333_07500</name>
</gene>
<comment type="caution">
    <text evidence="3">The sequence shown here is derived from an EMBL/GenBank/DDBJ whole genome shotgun (WGS) entry which is preliminary data.</text>
</comment>
<dbReference type="RefSeq" id="WP_345333559.1">
    <property type="nucleotide sequence ID" value="NZ_BAABJZ010000008.1"/>
</dbReference>
<dbReference type="InterPro" id="IPR035984">
    <property type="entry name" value="Acyl-CoA-binding_sf"/>
</dbReference>
<dbReference type="PROSITE" id="PS51228">
    <property type="entry name" value="ACB_2"/>
    <property type="match status" value="1"/>
</dbReference>
<dbReference type="InterPro" id="IPR022408">
    <property type="entry name" value="Acyl-CoA-binding_prot_CS"/>
</dbReference>
<sequence length="89" mass="10004">MEAEAEIVSRFEQAKQQIEQWHTRPTNDQLLALYGSYKQATVGDVLGKRPGLFDFQAGAKYAAWEEHKGQSAEEAMANYIATVERITQG</sequence>
<dbReference type="PROSITE" id="PS00880">
    <property type="entry name" value="ACB_1"/>
    <property type="match status" value="1"/>
</dbReference>
<evidence type="ECO:0000259" key="2">
    <source>
        <dbReference type="PROSITE" id="PS51228"/>
    </source>
</evidence>
<reference evidence="4" key="1">
    <citation type="journal article" date="2019" name="Int. J. Syst. Evol. Microbiol.">
        <title>The Global Catalogue of Microorganisms (GCM) 10K type strain sequencing project: providing services to taxonomists for standard genome sequencing and annotation.</title>
        <authorList>
            <consortium name="The Broad Institute Genomics Platform"/>
            <consortium name="The Broad Institute Genome Sequencing Center for Infectious Disease"/>
            <person name="Wu L."/>
            <person name="Ma J."/>
        </authorList>
    </citation>
    <scope>NUCLEOTIDE SEQUENCE [LARGE SCALE GENOMIC DNA]</scope>
    <source>
        <strain evidence="4">JCM 18401</strain>
    </source>
</reference>
<dbReference type="Pfam" id="PF00887">
    <property type="entry name" value="ACBP"/>
    <property type="match status" value="1"/>
</dbReference>
<keyword evidence="1" id="KW-0446">Lipid-binding</keyword>
<organism evidence="3 4">
    <name type="scientific">Ferrimonas pelagia</name>
    <dbReference type="NCBI Taxonomy" id="1177826"/>
    <lineage>
        <taxon>Bacteria</taxon>
        <taxon>Pseudomonadati</taxon>
        <taxon>Pseudomonadota</taxon>
        <taxon>Gammaproteobacteria</taxon>
        <taxon>Alteromonadales</taxon>
        <taxon>Ferrimonadaceae</taxon>
        <taxon>Ferrimonas</taxon>
    </lineage>
</organism>
<evidence type="ECO:0000256" key="1">
    <source>
        <dbReference type="ARBA" id="ARBA00023121"/>
    </source>
</evidence>
<keyword evidence="4" id="KW-1185">Reference proteome</keyword>
<evidence type="ECO:0000313" key="3">
    <source>
        <dbReference type="EMBL" id="GAA4876710.1"/>
    </source>
</evidence>
<dbReference type="PANTHER" id="PTHR23310:SF62">
    <property type="entry name" value="ACYL-COA BINDING PROTEIN 1, ISOFORM A"/>
    <property type="match status" value="1"/>
</dbReference>
<dbReference type="PRINTS" id="PR00689">
    <property type="entry name" value="ACOABINDINGP"/>
</dbReference>
<evidence type="ECO:0000313" key="4">
    <source>
        <dbReference type="Proteomes" id="UP001499988"/>
    </source>
</evidence>
<dbReference type="SUPFAM" id="SSF47027">
    <property type="entry name" value="Acyl-CoA binding protein"/>
    <property type="match status" value="1"/>
</dbReference>
<dbReference type="Gene3D" id="1.20.80.10">
    <property type="match status" value="1"/>
</dbReference>
<dbReference type="InterPro" id="IPR000582">
    <property type="entry name" value="Acyl-CoA-binding_protein"/>
</dbReference>
<dbReference type="PANTHER" id="PTHR23310">
    <property type="entry name" value="ACYL-COA-BINDING PROTEIN, ACBP"/>
    <property type="match status" value="1"/>
</dbReference>
<accession>A0ABP9EFB8</accession>